<dbReference type="Proteomes" id="UP001470288">
    <property type="component" value="Unassembled WGS sequence"/>
</dbReference>
<feature type="transmembrane region" description="Helical" evidence="6">
    <location>
        <begin position="346"/>
        <end position="370"/>
    </location>
</feature>
<name>A0ABV1I0P7_9FIRM</name>
<feature type="transmembrane region" description="Helical" evidence="6">
    <location>
        <begin position="93"/>
        <end position="114"/>
    </location>
</feature>
<feature type="transmembrane region" description="Helical" evidence="6">
    <location>
        <begin position="304"/>
        <end position="325"/>
    </location>
</feature>
<feature type="transmembrane region" description="Helical" evidence="6">
    <location>
        <begin position="472"/>
        <end position="491"/>
    </location>
</feature>
<gene>
    <name evidence="7" type="ORF">WMO62_07890</name>
</gene>
<feature type="transmembrane region" description="Helical" evidence="6">
    <location>
        <begin position="411"/>
        <end position="433"/>
    </location>
</feature>
<feature type="transmembrane region" description="Helical" evidence="6">
    <location>
        <begin position="503"/>
        <end position="523"/>
    </location>
</feature>
<evidence type="ECO:0000256" key="1">
    <source>
        <dbReference type="ARBA" id="ARBA00004651"/>
    </source>
</evidence>
<evidence type="ECO:0000256" key="5">
    <source>
        <dbReference type="ARBA" id="ARBA00023136"/>
    </source>
</evidence>
<sequence>MGNSNKKSNYIVQGGILAAASILVRIIGMVYRIPVTRILGPIGNSYYSAAYEVYSMMLLISSFSLPLAVSKLVSARLAAGQAKSAYKIFRCTLVFALVSGGIASLLVYFGAGFFSDVLVNTPESKLALQVLAPTILVVALMGCLRGYFQGLGSMVPTAVSQIVEQVVNAAVSIGAAWMLFHYGLKIDHLLGTETAAYAYGAAGSTLGTGAGAFVGLIFLIFILLVYQRVMSRRVALDRHGETESVWEIYGLLIVTILPVILSTAVYNISGIIDQGIFKHLMAYKNYESMAIDELWGIYSGEYKLLTNVPIAVASAMASSTIPALTRARVAKDRREMRKKTENAIRFVMVICIPCAVGLSVLASPILQLLFGTKDHLSISALLLQTGSISVVLYGMSTLTNGILQGMDKMRLPVIHAAISLAIHVVLLVVLVMTGMNIHAVVWANIFFAFLMCVLNSRSIAKYMRYRQEVRRTFFVPLLASALMGAAAFGVYHGLYVLCKSNAISVLAACIAAVIVYGVALLVLKGLTEEELLGFPKGRTLVRIVKKLHLM</sequence>
<feature type="transmembrane region" description="Helical" evidence="6">
    <location>
        <begin position="165"/>
        <end position="184"/>
    </location>
</feature>
<organism evidence="7 8">
    <name type="scientific">Hominiventricola aquisgranensis</name>
    <dbReference type="NCBI Taxonomy" id="3133164"/>
    <lineage>
        <taxon>Bacteria</taxon>
        <taxon>Bacillati</taxon>
        <taxon>Bacillota</taxon>
        <taxon>Clostridia</taxon>
        <taxon>Lachnospirales</taxon>
        <taxon>Lachnospiraceae</taxon>
        <taxon>Hominiventricola</taxon>
    </lineage>
</organism>
<comment type="subcellular location">
    <subcellularLocation>
        <location evidence="1">Cell membrane</location>
        <topology evidence="1">Multi-pass membrane protein</topology>
    </subcellularLocation>
</comment>
<evidence type="ECO:0000313" key="7">
    <source>
        <dbReference type="EMBL" id="MEQ2578760.1"/>
    </source>
</evidence>
<keyword evidence="5 6" id="KW-0472">Membrane</keyword>
<dbReference type="InterPro" id="IPR050833">
    <property type="entry name" value="Poly_Biosynth_Transport"/>
</dbReference>
<keyword evidence="3 6" id="KW-0812">Transmembrane</keyword>
<feature type="transmembrane region" description="Helical" evidence="6">
    <location>
        <begin position="246"/>
        <end position="268"/>
    </location>
</feature>
<dbReference type="PANTHER" id="PTHR30250:SF21">
    <property type="entry name" value="LIPID II FLIPPASE MURJ"/>
    <property type="match status" value="1"/>
</dbReference>
<feature type="transmembrane region" description="Helical" evidence="6">
    <location>
        <begin position="53"/>
        <end position="73"/>
    </location>
</feature>
<feature type="transmembrane region" description="Helical" evidence="6">
    <location>
        <begin position="12"/>
        <end position="33"/>
    </location>
</feature>
<evidence type="ECO:0000256" key="4">
    <source>
        <dbReference type="ARBA" id="ARBA00022989"/>
    </source>
</evidence>
<evidence type="ECO:0000256" key="6">
    <source>
        <dbReference type="SAM" id="Phobius"/>
    </source>
</evidence>
<dbReference type="PANTHER" id="PTHR30250">
    <property type="entry name" value="PST FAMILY PREDICTED COLANIC ACID TRANSPORTER"/>
    <property type="match status" value="1"/>
</dbReference>
<feature type="transmembrane region" description="Helical" evidence="6">
    <location>
        <begin position="376"/>
        <end position="399"/>
    </location>
</feature>
<dbReference type="EMBL" id="JBBMFC010000011">
    <property type="protein sequence ID" value="MEQ2578760.1"/>
    <property type="molecule type" value="Genomic_DNA"/>
</dbReference>
<keyword evidence="8" id="KW-1185">Reference proteome</keyword>
<dbReference type="InterPro" id="IPR024923">
    <property type="entry name" value="PG_synth_SpoVB"/>
</dbReference>
<keyword evidence="2" id="KW-1003">Cell membrane</keyword>
<evidence type="ECO:0000313" key="8">
    <source>
        <dbReference type="Proteomes" id="UP001470288"/>
    </source>
</evidence>
<evidence type="ECO:0000256" key="2">
    <source>
        <dbReference type="ARBA" id="ARBA00022475"/>
    </source>
</evidence>
<dbReference type="PIRSF" id="PIRSF038958">
    <property type="entry name" value="PG_synth_SpoVB"/>
    <property type="match status" value="1"/>
</dbReference>
<feature type="transmembrane region" description="Helical" evidence="6">
    <location>
        <begin position="439"/>
        <end position="460"/>
    </location>
</feature>
<proteinExistence type="predicted"/>
<accession>A0ABV1I0P7</accession>
<dbReference type="Pfam" id="PF01943">
    <property type="entry name" value="Polysacc_synt"/>
    <property type="match status" value="1"/>
</dbReference>
<feature type="transmembrane region" description="Helical" evidence="6">
    <location>
        <begin position="126"/>
        <end position="144"/>
    </location>
</feature>
<dbReference type="CDD" id="cd13124">
    <property type="entry name" value="MATE_SpoVB_like"/>
    <property type="match status" value="1"/>
</dbReference>
<keyword evidence="4 6" id="KW-1133">Transmembrane helix</keyword>
<protein>
    <submittedName>
        <fullName evidence="7">Polysaccharide biosynthesis protein</fullName>
    </submittedName>
</protein>
<dbReference type="InterPro" id="IPR002797">
    <property type="entry name" value="Polysacc_synth"/>
</dbReference>
<reference evidence="7 8" key="1">
    <citation type="submission" date="2024-03" db="EMBL/GenBank/DDBJ databases">
        <title>Human intestinal bacterial collection.</title>
        <authorList>
            <person name="Pauvert C."/>
            <person name="Hitch T.C.A."/>
            <person name="Clavel T."/>
        </authorList>
    </citation>
    <scope>NUCLEOTIDE SEQUENCE [LARGE SCALE GENOMIC DNA]</scope>
    <source>
        <strain evidence="7 8">CLA-AA-H78B</strain>
    </source>
</reference>
<dbReference type="RefSeq" id="WP_349144328.1">
    <property type="nucleotide sequence ID" value="NZ_JBBMFC010000011.1"/>
</dbReference>
<evidence type="ECO:0000256" key="3">
    <source>
        <dbReference type="ARBA" id="ARBA00022692"/>
    </source>
</evidence>
<comment type="caution">
    <text evidence="7">The sequence shown here is derived from an EMBL/GenBank/DDBJ whole genome shotgun (WGS) entry which is preliminary data.</text>
</comment>
<feature type="transmembrane region" description="Helical" evidence="6">
    <location>
        <begin position="196"/>
        <end position="226"/>
    </location>
</feature>